<reference evidence="2" key="1">
    <citation type="journal article" date="2022" name="bioRxiv">
        <title>Sequencing and chromosome-scale assembly of the giantPleurodeles waltlgenome.</title>
        <authorList>
            <person name="Brown T."/>
            <person name="Elewa A."/>
            <person name="Iarovenko S."/>
            <person name="Subramanian E."/>
            <person name="Araus A.J."/>
            <person name="Petzold A."/>
            <person name="Susuki M."/>
            <person name="Suzuki K.-i.T."/>
            <person name="Hayashi T."/>
            <person name="Toyoda A."/>
            <person name="Oliveira C."/>
            <person name="Osipova E."/>
            <person name="Leigh N.D."/>
            <person name="Simon A."/>
            <person name="Yun M.H."/>
        </authorList>
    </citation>
    <scope>NUCLEOTIDE SEQUENCE</scope>
    <source>
        <strain evidence="2">20211129_DDA</strain>
        <tissue evidence="2">Liver</tissue>
    </source>
</reference>
<accession>A0AAV7MX17</accession>
<evidence type="ECO:0000256" key="1">
    <source>
        <dbReference type="SAM" id="MobiDB-lite"/>
    </source>
</evidence>
<protein>
    <submittedName>
        <fullName evidence="2">Uncharacterized protein</fullName>
    </submittedName>
</protein>
<gene>
    <name evidence="2" type="ORF">NDU88_002323</name>
</gene>
<sequence length="114" mass="12057">MPGLAGGGSVTRAWSAGGPQVACSGDAEVRRLGACVQTQLNRRRNVDSRDRRYYGLSGCFVSAGSERRALPPRLPALVDDIVDICLHPGNGFGLMRRVNLREPSGGTGGDTVVF</sequence>
<feature type="region of interest" description="Disordered" evidence="1">
    <location>
        <begin position="1"/>
        <end position="20"/>
    </location>
</feature>
<dbReference type="EMBL" id="JANPWB010000013">
    <property type="protein sequence ID" value="KAJ1104915.1"/>
    <property type="molecule type" value="Genomic_DNA"/>
</dbReference>
<name>A0AAV7MX17_PLEWA</name>
<dbReference type="Proteomes" id="UP001066276">
    <property type="component" value="Chromosome 9"/>
</dbReference>
<proteinExistence type="predicted"/>
<evidence type="ECO:0000313" key="2">
    <source>
        <dbReference type="EMBL" id="KAJ1104915.1"/>
    </source>
</evidence>
<keyword evidence="3" id="KW-1185">Reference proteome</keyword>
<organism evidence="2 3">
    <name type="scientific">Pleurodeles waltl</name>
    <name type="common">Iberian ribbed newt</name>
    <dbReference type="NCBI Taxonomy" id="8319"/>
    <lineage>
        <taxon>Eukaryota</taxon>
        <taxon>Metazoa</taxon>
        <taxon>Chordata</taxon>
        <taxon>Craniata</taxon>
        <taxon>Vertebrata</taxon>
        <taxon>Euteleostomi</taxon>
        <taxon>Amphibia</taxon>
        <taxon>Batrachia</taxon>
        <taxon>Caudata</taxon>
        <taxon>Salamandroidea</taxon>
        <taxon>Salamandridae</taxon>
        <taxon>Pleurodelinae</taxon>
        <taxon>Pleurodeles</taxon>
    </lineage>
</organism>
<evidence type="ECO:0000313" key="3">
    <source>
        <dbReference type="Proteomes" id="UP001066276"/>
    </source>
</evidence>
<dbReference type="AlphaFoldDB" id="A0AAV7MX17"/>
<comment type="caution">
    <text evidence="2">The sequence shown here is derived from an EMBL/GenBank/DDBJ whole genome shotgun (WGS) entry which is preliminary data.</text>
</comment>